<dbReference type="OrthoDB" id="9767931at2"/>
<gene>
    <name evidence="2" type="ORF">SAMN04490220_3757</name>
</gene>
<keyword evidence="1" id="KW-0812">Transmembrane</keyword>
<feature type="transmembrane region" description="Helical" evidence="1">
    <location>
        <begin position="205"/>
        <end position="227"/>
    </location>
</feature>
<dbReference type="Pfam" id="PF13687">
    <property type="entry name" value="DUF4153"/>
    <property type="match status" value="1"/>
</dbReference>
<feature type="transmembrane region" description="Helical" evidence="1">
    <location>
        <begin position="84"/>
        <end position="113"/>
    </location>
</feature>
<accession>A0A1H4YLE9</accession>
<evidence type="ECO:0000313" key="2">
    <source>
        <dbReference type="EMBL" id="SED18782.1"/>
    </source>
</evidence>
<name>A0A1H4YLE9_RHOJO</name>
<feature type="transmembrane region" description="Helical" evidence="1">
    <location>
        <begin position="55"/>
        <end position="72"/>
    </location>
</feature>
<feature type="transmembrane region" description="Helical" evidence="1">
    <location>
        <begin position="292"/>
        <end position="311"/>
    </location>
</feature>
<evidence type="ECO:0000256" key="1">
    <source>
        <dbReference type="SAM" id="Phobius"/>
    </source>
</evidence>
<reference evidence="3" key="1">
    <citation type="submission" date="2016-10" db="EMBL/GenBank/DDBJ databases">
        <authorList>
            <person name="Varghese N."/>
        </authorList>
    </citation>
    <scope>NUCLEOTIDE SEQUENCE [LARGE SCALE GENOMIC DNA]</scope>
    <source>
        <strain evidence="3">DSM 44719</strain>
    </source>
</reference>
<dbReference type="InterPro" id="IPR025291">
    <property type="entry name" value="DUF4153"/>
</dbReference>
<feature type="transmembrane region" description="Helical" evidence="1">
    <location>
        <begin position="389"/>
        <end position="407"/>
    </location>
</feature>
<proteinExistence type="predicted"/>
<sequence length="498" mass="53268">MTIAPPQPARPTPGDFWPRRAWRRDRTSMAPRPIVLAAVAAGVVAALTLQVTVVGLGYAVTGAAVAVAVFATRRTMPSAAQAAAIFGALALLAVLGVRGAGWLAAVCVALSWVVGSFALVGGRTWTGLAVGSFALWFTPLRVVRWTRRGARRWHSTGKVPVGRAVGVAAVSAVLLLVFGSLFASADAGFAELLGKAAPSVHVSNPFGRFVLGVVVCGGTLGAAYLLRRTPRVDAFAPKPGRPVARWEWAFPLALLDLLFLGFVIVQLTVLFGGSSHVLTTADLTYAEYARQGFWQLLTVTALTLVVIAVAVRKAARVDAVDRTLVRVLLGLLCVLSLVIVASAIHRMSLYENQYGYTRLRVTVMVTELWLGLVFALLIAAGVRLSGRWLPRAVLASAVGGVLLLAVIDPDAYVAGKNVERFDETGRIDVSYLSSLSVDAVPALDRLPEPERSCALYRLARQVEDESVWYEYNAARDRARELLAAHPVRSCDRVARGNS</sequence>
<feature type="transmembrane region" description="Helical" evidence="1">
    <location>
        <begin position="248"/>
        <end position="272"/>
    </location>
</feature>
<feature type="transmembrane region" description="Helical" evidence="1">
    <location>
        <begin position="364"/>
        <end position="382"/>
    </location>
</feature>
<keyword evidence="1" id="KW-0472">Membrane</keyword>
<feature type="transmembrane region" description="Helical" evidence="1">
    <location>
        <begin position="125"/>
        <end position="143"/>
    </location>
</feature>
<protein>
    <submittedName>
        <fullName evidence="2">Uncharacterized protein</fullName>
    </submittedName>
</protein>
<organism evidence="2 3">
    <name type="scientific">Rhodococcus jostii</name>
    <dbReference type="NCBI Taxonomy" id="132919"/>
    <lineage>
        <taxon>Bacteria</taxon>
        <taxon>Bacillati</taxon>
        <taxon>Actinomycetota</taxon>
        <taxon>Actinomycetes</taxon>
        <taxon>Mycobacteriales</taxon>
        <taxon>Nocardiaceae</taxon>
        <taxon>Rhodococcus</taxon>
    </lineage>
</organism>
<dbReference type="RefSeq" id="WP_073365760.1">
    <property type="nucleotide sequence ID" value="NZ_FNTL01000004.1"/>
</dbReference>
<dbReference type="EMBL" id="FNTL01000004">
    <property type="protein sequence ID" value="SED18782.1"/>
    <property type="molecule type" value="Genomic_DNA"/>
</dbReference>
<dbReference type="Proteomes" id="UP000183407">
    <property type="component" value="Unassembled WGS sequence"/>
</dbReference>
<evidence type="ECO:0000313" key="3">
    <source>
        <dbReference type="Proteomes" id="UP000183407"/>
    </source>
</evidence>
<feature type="transmembrane region" description="Helical" evidence="1">
    <location>
        <begin position="29"/>
        <end position="49"/>
    </location>
</feature>
<feature type="transmembrane region" description="Helical" evidence="1">
    <location>
        <begin position="323"/>
        <end position="344"/>
    </location>
</feature>
<feature type="transmembrane region" description="Helical" evidence="1">
    <location>
        <begin position="164"/>
        <end position="185"/>
    </location>
</feature>
<keyword evidence="1" id="KW-1133">Transmembrane helix</keyword>
<dbReference type="AlphaFoldDB" id="A0A1H4YLE9"/>